<comment type="caution">
    <text evidence="15">The sequence shown here is derived from an EMBL/GenBank/DDBJ whole genome shotgun (WGS) entry which is preliminary data.</text>
</comment>
<feature type="domain" description="Helicase C-terminal" evidence="14">
    <location>
        <begin position="262"/>
        <end position="420"/>
    </location>
</feature>
<evidence type="ECO:0000256" key="4">
    <source>
        <dbReference type="ARBA" id="ARBA00022517"/>
    </source>
</evidence>
<dbReference type="SMART" id="SM00490">
    <property type="entry name" value="HELICc"/>
    <property type="match status" value="1"/>
</dbReference>
<protein>
    <recommendedName>
        <fullName evidence="3">RNA helicase</fullName>
        <ecNumber evidence="3">3.6.4.13</ecNumber>
    </recommendedName>
</protein>
<dbReference type="Pfam" id="PF00271">
    <property type="entry name" value="Helicase_C"/>
    <property type="match status" value="1"/>
</dbReference>
<evidence type="ECO:0000256" key="12">
    <source>
        <dbReference type="RuleBase" id="RU000492"/>
    </source>
</evidence>
<comment type="subcellular location">
    <subcellularLocation>
        <location evidence="1">Nucleus</location>
        <location evidence="1">Nucleolus</location>
    </subcellularLocation>
</comment>
<evidence type="ECO:0000313" key="16">
    <source>
        <dbReference type="Proteomes" id="UP000034350"/>
    </source>
</evidence>
<feature type="domain" description="Helicase ATP-binding" evidence="13">
    <location>
        <begin position="56"/>
        <end position="241"/>
    </location>
</feature>
<keyword evidence="6 12" id="KW-0547">Nucleotide-binding</keyword>
<dbReference type="PANTHER" id="PTHR47958">
    <property type="entry name" value="ATP-DEPENDENT RNA HELICASE DBP3"/>
    <property type="match status" value="1"/>
</dbReference>
<dbReference type="GO" id="GO:0005524">
    <property type="term" value="F:ATP binding"/>
    <property type="evidence" value="ECO:0007669"/>
    <property type="project" value="UniProtKB-KW"/>
</dbReference>
<dbReference type="SUPFAM" id="SSF52540">
    <property type="entry name" value="P-loop containing nucleoside triphosphate hydrolases"/>
    <property type="match status" value="1"/>
</dbReference>
<evidence type="ECO:0000313" key="15">
    <source>
        <dbReference type="EMBL" id="KKO75739.1"/>
    </source>
</evidence>
<dbReference type="InterPro" id="IPR001650">
    <property type="entry name" value="Helicase_C-like"/>
</dbReference>
<organism evidence="15 16">
    <name type="scientific">Vairimorpha ceranae</name>
    <dbReference type="NCBI Taxonomy" id="40302"/>
    <lineage>
        <taxon>Eukaryota</taxon>
        <taxon>Fungi</taxon>
        <taxon>Fungi incertae sedis</taxon>
        <taxon>Microsporidia</taxon>
        <taxon>Nosematidae</taxon>
        <taxon>Vairimorpha</taxon>
    </lineage>
</organism>
<dbReference type="PROSITE" id="PS00039">
    <property type="entry name" value="DEAD_ATP_HELICASE"/>
    <property type="match status" value="1"/>
</dbReference>
<dbReference type="Gene3D" id="3.40.50.300">
    <property type="entry name" value="P-loop containing nucleotide triphosphate hydrolases"/>
    <property type="match status" value="2"/>
</dbReference>
<reference evidence="15 16" key="1">
    <citation type="journal article" date="2015" name="Environ. Microbiol.">
        <title>Genome analyses suggest the presence of polyploidy and recent human-driven expansions in eight global populations of the honeybee pathogen Nosema ceranae.</title>
        <authorList>
            <person name="Pelin A."/>
            <person name="Selman M."/>
            <person name="Aris-Brosou S."/>
            <person name="Farinelli L."/>
            <person name="Corradi N."/>
        </authorList>
    </citation>
    <scope>NUCLEOTIDE SEQUENCE [LARGE SCALE GENOMIC DNA]</scope>
    <source>
        <strain evidence="15 16">PA08 1199</strain>
    </source>
</reference>
<keyword evidence="4" id="KW-0690">Ribosome biogenesis</keyword>
<dbReference type="PROSITE" id="PS51194">
    <property type="entry name" value="HELICASE_CTER"/>
    <property type="match status" value="1"/>
</dbReference>
<dbReference type="Pfam" id="PF00270">
    <property type="entry name" value="DEAD"/>
    <property type="match status" value="1"/>
</dbReference>
<dbReference type="InterPro" id="IPR011545">
    <property type="entry name" value="DEAD/DEAH_box_helicase_dom"/>
</dbReference>
<keyword evidence="7 12" id="KW-0378">Hydrolase</keyword>
<evidence type="ECO:0000256" key="5">
    <source>
        <dbReference type="ARBA" id="ARBA00022552"/>
    </source>
</evidence>
<dbReference type="EC" id="3.6.4.13" evidence="3"/>
<keyword evidence="16" id="KW-1185">Reference proteome</keyword>
<keyword evidence="8 12" id="KW-0347">Helicase</keyword>
<name>A0A0F9ZDY2_9MICR</name>
<dbReference type="VEuPathDB" id="MicrosporidiaDB:AAJ76_1300034753"/>
<dbReference type="InterPro" id="IPR000629">
    <property type="entry name" value="RNA-helicase_DEAD-box_CS"/>
</dbReference>
<dbReference type="VEuPathDB" id="MicrosporidiaDB:NCER_100260"/>
<comment type="function">
    <text evidence="11">ATP-dependent RNA helicase required for 60S ribosomal subunit synthesis. Involved in efficient pre-rRNA processing, predominantly at site A3, which is necessary for the normal formation of 25S and 5.8S rRNAs.</text>
</comment>
<evidence type="ECO:0000256" key="3">
    <source>
        <dbReference type="ARBA" id="ARBA00012552"/>
    </source>
</evidence>
<keyword evidence="9 12" id="KW-0067">ATP-binding</keyword>
<evidence type="ECO:0000256" key="11">
    <source>
        <dbReference type="ARBA" id="ARBA00037449"/>
    </source>
</evidence>
<accession>A0A0F9ZDY2</accession>
<sequence>MFTKENKEIELTIDNIKISSTKKINPLVDFSTLNKPLAKNINLKIKKLNTIQQYILPLISQGVDLICKAPTGSGKTLCYIIPVIQKILKNPNSKAVIICPVRELCDQIKSVCLELTKKLFVNKKNENCDLYYNPKTANQPISVMTIRSDKQELVDYSDANIIIATPGRLIFNLEKKFINFDNLDTIVFDEADKLYDSTFKRQIDTIKSFIKKDVQTCMFSATYCKEIRDIFNLITKPDRVYFEADFEIKTNVKQEIYPNFKKIDKIVEVLKSLTLVGNWRETVESEKVMIFVERKVDCLKVANLLNSKGYNSVTLHGDKSQYERNEAISKFKSGLSSILIATNVAARGLDIREVKLVINYDLPRTIDEYIHRIGRTGRAGEEGRAISFFDWKYNSNIVDGLIKIFSDNKKEIPKVLLQRNADASKKEFTSVNKAFKPRKNENIYKYKKTVKNMQYINTSSKSQEQPIESQLEDLKITNTCESSDEELGAW</sequence>
<evidence type="ECO:0000259" key="13">
    <source>
        <dbReference type="PROSITE" id="PS51192"/>
    </source>
</evidence>
<evidence type="ECO:0000256" key="9">
    <source>
        <dbReference type="ARBA" id="ARBA00022840"/>
    </source>
</evidence>
<dbReference type="OMA" id="ARYVGTI"/>
<dbReference type="GeneID" id="36318845"/>
<dbReference type="EMBL" id="JPQZ01000013">
    <property type="protein sequence ID" value="KKO75739.1"/>
    <property type="molecule type" value="Genomic_DNA"/>
</dbReference>
<dbReference type="PROSITE" id="PS51192">
    <property type="entry name" value="HELICASE_ATP_BIND_1"/>
    <property type="match status" value="1"/>
</dbReference>
<evidence type="ECO:0000256" key="6">
    <source>
        <dbReference type="ARBA" id="ARBA00022741"/>
    </source>
</evidence>
<dbReference type="CDD" id="cd00268">
    <property type="entry name" value="DEADc"/>
    <property type="match status" value="1"/>
</dbReference>
<evidence type="ECO:0000256" key="1">
    <source>
        <dbReference type="ARBA" id="ARBA00004604"/>
    </source>
</evidence>
<dbReference type="CDD" id="cd18787">
    <property type="entry name" value="SF2_C_DEAD"/>
    <property type="match status" value="1"/>
</dbReference>
<gene>
    <name evidence="15" type="ORF">AAJ76_1300034753</name>
</gene>
<keyword evidence="10" id="KW-0539">Nucleus</keyword>
<dbReference type="VEuPathDB" id="MicrosporidiaDB:G9O61_00g000230"/>
<proteinExistence type="inferred from homology"/>
<dbReference type="AlphaFoldDB" id="A0A0F9ZDY2"/>
<comment type="similarity">
    <text evidence="2">Belongs to the DEAD box helicase family. DDX5/DBP2 subfamily.</text>
</comment>
<dbReference type="Proteomes" id="UP000034350">
    <property type="component" value="Unassembled WGS sequence"/>
</dbReference>
<dbReference type="OrthoDB" id="196131at2759"/>
<evidence type="ECO:0000256" key="8">
    <source>
        <dbReference type="ARBA" id="ARBA00022806"/>
    </source>
</evidence>
<keyword evidence="5" id="KW-0698">rRNA processing</keyword>
<dbReference type="InterPro" id="IPR027417">
    <property type="entry name" value="P-loop_NTPase"/>
</dbReference>
<evidence type="ECO:0000259" key="14">
    <source>
        <dbReference type="PROSITE" id="PS51194"/>
    </source>
</evidence>
<evidence type="ECO:0000256" key="7">
    <source>
        <dbReference type="ARBA" id="ARBA00022801"/>
    </source>
</evidence>
<dbReference type="RefSeq" id="XP_024331481.1">
    <property type="nucleotide sequence ID" value="XM_024473944.1"/>
</dbReference>
<dbReference type="GO" id="GO:0016787">
    <property type="term" value="F:hydrolase activity"/>
    <property type="evidence" value="ECO:0007669"/>
    <property type="project" value="UniProtKB-KW"/>
</dbReference>
<evidence type="ECO:0000256" key="10">
    <source>
        <dbReference type="ARBA" id="ARBA00023242"/>
    </source>
</evidence>
<dbReference type="SMART" id="SM00487">
    <property type="entry name" value="DEXDc"/>
    <property type="match status" value="1"/>
</dbReference>
<dbReference type="InterPro" id="IPR014001">
    <property type="entry name" value="Helicase_ATP-bd"/>
</dbReference>
<dbReference type="GO" id="GO:0003676">
    <property type="term" value="F:nucleic acid binding"/>
    <property type="evidence" value="ECO:0007669"/>
    <property type="project" value="InterPro"/>
</dbReference>
<dbReference type="GO" id="GO:0003724">
    <property type="term" value="F:RNA helicase activity"/>
    <property type="evidence" value="ECO:0007669"/>
    <property type="project" value="UniProtKB-EC"/>
</dbReference>
<dbReference type="InterPro" id="IPR044742">
    <property type="entry name" value="DEAD/DEAH_RhlB"/>
</dbReference>
<evidence type="ECO:0000256" key="2">
    <source>
        <dbReference type="ARBA" id="ARBA00009334"/>
    </source>
</evidence>